<evidence type="ECO:0008006" key="6">
    <source>
        <dbReference type="Google" id="ProtNLM"/>
    </source>
</evidence>
<keyword evidence="5" id="KW-1185">Reference proteome</keyword>
<feature type="region of interest" description="Disordered" evidence="1">
    <location>
        <begin position="677"/>
        <end position="738"/>
    </location>
</feature>
<evidence type="ECO:0000256" key="1">
    <source>
        <dbReference type="SAM" id="MobiDB-lite"/>
    </source>
</evidence>
<dbReference type="GO" id="GO:0005634">
    <property type="term" value="C:nucleus"/>
    <property type="evidence" value="ECO:0007669"/>
    <property type="project" value="TreeGrafter"/>
</dbReference>
<evidence type="ECO:0000313" key="5">
    <source>
        <dbReference type="Proteomes" id="UP000887568"/>
    </source>
</evidence>
<feature type="domain" description="HTH psq-type" evidence="3">
    <location>
        <begin position="223"/>
        <end position="260"/>
    </location>
</feature>
<evidence type="ECO:0000259" key="3">
    <source>
        <dbReference type="Pfam" id="PF05225"/>
    </source>
</evidence>
<evidence type="ECO:0000313" key="4">
    <source>
        <dbReference type="EnsemblMetazoa" id="XP_038069658.1"/>
    </source>
</evidence>
<dbReference type="InterPro" id="IPR007889">
    <property type="entry name" value="HTH_Psq"/>
</dbReference>
<dbReference type="Pfam" id="PF03184">
    <property type="entry name" value="DDE_1"/>
    <property type="match status" value="1"/>
</dbReference>
<dbReference type="PANTHER" id="PTHR19303:SF74">
    <property type="entry name" value="POGO TRANSPOSABLE ELEMENT WITH KRAB DOMAIN"/>
    <property type="match status" value="1"/>
</dbReference>
<protein>
    <recommendedName>
        <fullName evidence="6">DDE-1 domain-containing protein</fullName>
    </recommendedName>
</protein>
<evidence type="ECO:0000259" key="2">
    <source>
        <dbReference type="Pfam" id="PF03184"/>
    </source>
</evidence>
<dbReference type="InterPro" id="IPR004875">
    <property type="entry name" value="DDE_SF_endonuclease_dom"/>
</dbReference>
<dbReference type="AlphaFoldDB" id="A0A914B172"/>
<dbReference type="OrthoDB" id="7477068at2759"/>
<sequence>MDGVESTVENVEVVTTIETTTEIENNSCVDYEEYTAFCDAAFPQIRRTSSKTIRRAKGEKIIQCLRGLLDKNDKALPNLNYWVRSKELELRQFPELGLKDVLCVPSQTVQFESLDCGEDGVFGEWRCVAYVEDFHTLLVKIHTETLNHSGGYKKLLKEIGKNYAFLPRSAVQKFVNMCSTWARIKTEPRARVGSPKQLVASPGSRGKRKKSKANRDYRSYSSTSMALAYRAIKEEGESVRGAARKFGLPESTIRSRLSKNMGPEGARSGPDPVLSLDEETHLVEHLKRMVDCGYGLGRTEVLNVANAYAVGLKKRDKDHLLSKRWYGLFIQRWPGLNVITYPGSLDTQRTRASSQDAISNYYTELQQLMSTHDLMDDPERIFMLNEKSVKVCEVEAGSDVQLAVTVIGCGDASGCQIPPYFVYPGHRMSHQLLKGSTPGASGNVSESGWSSTDIYKDYLLNHFGKYGQGSDAEKPCLILYDGHRASISLSLVSWARQHNMILFILPAHMSHTLQPGDLGCFGPFEHLYNHECHRYMQDNSCTGIDKNSVCELVCKTYTVALSASNLQASFKKAGIYPLDPSVIDKTIFPPVKDLKRSSRKRARSSLRQAGSGEETSSEEDQLLDLMGQGQYVEIEEEGLIHKLKSAKKRKCLCFLVSGKAITDEAILQKLQDSGTKKGRRSLMKFTSQLTKSRKKAKKQRPKSKSKSTSSEQPDASSQQNLGDSSDASSSDESDDLAEADSVVGILHILQ</sequence>
<dbReference type="InterPro" id="IPR050863">
    <property type="entry name" value="CenT-Element_Derived"/>
</dbReference>
<dbReference type="InterPro" id="IPR009057">
    <property type="entry name" value="Homeodomain-like_sf"/>
</dbReference>
<reference evidence="4" key="1">
    <citation type="submission" date="2022-11" db="UniProtKB">
        <authorList>
            <consortium name="EnsemblMetazoa"/>
        </authorList>
    </citation>
    <scope>IDENTIFICATION</scope>
</reference>
<feature type="region of interest" description="Disordered" evidence="1">
    <location>
        <begin position="192"/>
        <end position="219"/>
    </location>
</feature>
<dbReference type="GeneID" id="119738774"/>
<organism evidence="4 5">
    <name type="scientific">Patiria miniata</name>
    <name type="common">Bat star</name>
    <name type="synonym">Asterina miniata</name>
    <dbReference type="NCBI Taxonomy" id="46514"/>
    <lineage>
        <taxon>Eukaryota</taxon>
        <taxon>Metazoa</taxon>
        <taxon>Echinodermata</taxon>
        <taxon>Eleutherozoa</taxon>
        <taxon>Asterozoa</taxon>
        <taxon>Asteroidea</taxon>
        <taxon>Valvatacea</taxon>
        <taxon>Valvatida</taxon>
        <taxon>Asterinidae</taxon>
        <taxon>Patiria</taxon>
    </lineage>
</organism>
<dbReference type="Gene3D" id="1.10.10.60">
    <property type="entry name" value="Homeodomain-like"/>
    <property type="match status" value="1"/>
</dbReference>
<feature type="compositionally biased region" description="Basic residues" evidence="1">
    <location>
        <begin position="691"/>
        <end position="705"/>
    </location>
</feature>
<dbReference type="EnsemblMetazoa" id="XM_038213730.1">
    <property type="protein sequence ID" value="XP_038069658.1"/>
    <property type="gene ID" value="LOC119738774"/>
</dbReference>
<proteinExistence type="predicted"/>
<dbReference type="PANTHER" id="PTHR19303">
    <property type="entry name" value="TRANSPOSON"/>
    <property type="match status" value="1"/>
</dbReference>
<dbReference type="GO" id="GO:0003677">
    <property type="term" value="F:DNA binding"/>
    <property type="evidence" value="ECO:0007669"/>
    <property type="project" value="InterPro"/>
</dbReference>
<feature type="region of interest" description="Disordered" evidence="1">
    <location>
        <begin position="598"/>
        <end position="620"/>
    </location>
</feature>
<name>A0A914B172_PATMI</name>
<dbReference type="SUPFAM" id="SSF46689">
    <property type="entry name" value="Homeodomain-like"/>
    <property type="match status" value="1"/>
</dbReference>
<dbReference type="RefSeq" id="XP_038069658.1">
    <property type="nucleotide sequence ID" value="XM_038213730.1"/>
</dbReference>
<dbReference type="Pfam" id="PF05225">
    <property type="entry name" value="HTH_psq"/>
    <property type="match status" value="1"/>
</dbReference>
<dbReference type="OMA" id="ECHRYMQ"/>
<accession>A0A914B172</accession>
<feature type="domain" description="DDE-1" evidence="2">
    <location>
        <begin position="404"/>
        <end position="545"/>
    </location>
</feature>
<feature type="compositionally biased region" description="Acidic residues" evidence="1">
    <location>
        <begin position="729"/>
        <end position="738"/>
    </location>
</feature>
<dbReference type="Proteomes" id="UP000887568">
    <property type="component" value="Unplaced"/>
</dbReference>
<feature type="compositionally biased region" description="Polar residues" evidence="1">
    <location>
        <begin position="711"/>
        <end position="722"/>
    </location>
</feature>